<dbReference type="AlphaFoldDB" id="A0A9N9KQA2"/>
<dbReference type="EMBL" id="CAJVRL010000045">
    <property type="protein sequence ID" value="CAG8952105.1"/>
    <property type="molecule type" value="Genomic_DNA"/>
</dbReference>
<evidence type="ECO:0000256" key="1">
    <source>
        <dbReference type="SAM" id="MobiDB-lite"/>
    </source>
</evidence>
<proteinExistence type="predicted"/>
<gene>
    <name evidence="2" type="ORF">HYFRA_00000843</name>
</gene>
<comment type="caution">
    <text evidence="2">The sequence shown here is derived from an EMBL/GenBank/DDBJ whole genome shotgun (WGS) entry which is preliminary data.</text>
</comment>
<dbReference type="OrthoDB" id="3557770at2759"/>
<evidence type="ECO:0000313" key="3">
    <source>
        <dbReference type="Proteomes" id="UP000696280"/>
    </source>
</evidence>
<organism evidence="2 3">
    <name type="scientific">Hymenoscyphus fraxineus</name>
    <dbReference type="NCBI Taxonomy" id="746836"/>
    <lineage>
        <taxon>Eukaryota</taxon>
        <taxon>Fungi</taxon>
        <taxon>Dikarya</taxon>
        <taxon>Ascomycota</taxon>
        <taxon>Pezizomycotina</taxon>
        <taxon>Leotiomycetes</taxon>
        <taxon>Helotiales</taxon>
        <taxon>Helotiaceae</taxon>
        <taxon>Hymenoscyphus</taxon>
    </lineage>
</organism>
<protein>
    <submittedName>
        <fullName evidence="2">Uncharacterized protein</fullName>
    </submittedName>
</protein>
<name>A0A9N9KQA2_9HELO</name>
<evidence type="ECO:0000313" key="2">
    <source>
        <dbReference type="EMBL" id="CAG8952105.1"/>
    </source>
</evidence>
<sequence length="541" mass="61975">MSGHSLQELAIEAQTSFPALLQWLQAERPYEHEEREEYKVQRDPWEDSGITRPHVCDKVPFQPKAHKPPHPVYIEGETILGKTKYGIPVTPEQFQNNSFLENGQDAEDLSGEQWWVAKQSARLQSLEKLDSRVETGSIISLTPSEKFDLEAWQRERKAKGFNATRKPKHTASKSSLSNYGRWLEENEAAHNGFAEDAGVGGRSSFASSTERSEYRRWLESHQTTTDQGLEDDSDVEHSSASESLLSFRTAAALPYERVHIRIVDVRPAQQTMILPRERRPSGHATLVRSLSRVMKSKYSRYTKTDVLTLKEYLASQTAKKGKAGTKKPDCMSAKESIEYRADEKGLGILYNIKRVITSIPSIPSMLQGIANTKHKARKYRRRYIQLERPQICHGYQTAHKHDQPARCESTESLMIVQPARPIRQKKQILCRTRRRRVRFHKSKELAPYIHFCKDDDTAFPEVTEDRHLWIAGGFESPALHDRFKKGWSLSRLNEVVSEHKNEYTRSGYIDGGFEMEGLGDFDYLPPLKKESQASTSTTTRD</sequence>
<keyword evidence="3" id="KW-1185">Reference proteome</keyword>
<dbReference type="Proteomes" id="UP000696280">
    <property type="component" value="Unassembled WGS sequence"/>
</dbReference>
<feature type="region of interest" description="Disordered" evidence="1">
    <location>
        <begin position="158"/>
        <end position="177"/>
    </location>
</feature>
<reference evidence="2" key="1">
    <citation type="submission" date="2021-07" db="EMBL/GenBank/DDBJ databases">
        <authorList>
            <person name="Durling M."/>
        </authorList>
    </citation>
    <scope>NUCLEOTIDE SEQUENCE</scope>
</reference>
<accession>A0A9N9KQA2</accession>